<dbReference type="InterPro" id="IPR030231">
    <property type="entry name" value="Gpn2"/>
</dbReference>
<comment type="caution">
    <text evidence="9">The sequence shown here is derived from an EMBL/GenBank/DDBJ whole genome shotgun (WGS) entry which is preliminary data.</text>
</comment>
<evidence type="ECO:0000256" key="4">
    <source>
        <dbReference type="ARBA" id="ARBA00022741"/>
    </source>
</evidence>
<dbReference type="CDD" id="cd17871">
    <property type="entry name" value="GPN2"/>
    <property type="match status" value="1"/>
</dbReference>
<evidence type="ECO:0000256" key="5">
    <source>
        <dbReference type="ARBA" id="ARBA00022801"/>
    </source>
</evidence>
<evidence type="ECO:0000256" key="7">
    <source>
        <dbReference type="ARBA" id="ARBA00046611"/>
    </source>
</evidence>
<keyword evidence="6 8" id="KW-0342">GTP-binding</keyword>
<dbReference type="EMBL" id="JAVRJZ010000009">
    <property type="protein sequence ID" value="KAK2719023.1"/>
    <property type="molecule type" value="Genomic_DNA"/>
</dbReference>
<dbReference type="PANTHER" id="PTHR21231:SF3">
    <property type="entry name" value="GPN-LOOP GTPASE 2"/>
    <property type="match status" value="1"/>
</dbReference>
<dbReference type="InterPro" id="IPR027417">
    <property type="entry name" value="P-loop_NTPase"/>
</dbReference>
<comment type="subunit">
    <text evidence="7">Heterodimers with GPN1 or GPN3. Binds to RNA polymerase II (RNAPII).</text>
</comment>
<dbReference type="GO" id="GO:0005737">
    <property type="term" value="C:cytoplasm"/>
    <property type="evidence" value="ECO:0007669"/>
    <property type="project" value="TreeGrafter"/>
</dbReference>
<organism evidence="9 10">
    <name type="scientific">Artemia franciscana</name>
    <name type="common">Brine shrimp</name>
    <name type="synonym">Artemia sanfranciscana</name>
    <dbReference type="NCBI Taxonomy" id="6661"/>
    <lineage>
        <taxon>Eukaryota</taxon>
        <taxon>Metazoa</taxon>
        <taxon>Ecdysozoa</taxon>
        <taxon>Arthropoda</taxon>
        <taxon>Crustacea</taxon>
        <taxon>Branchiopoda</taxon>
        <taxon>Anostraca</taxon>
        <taxon>Artemiidae</taxon>
        <taxon>Artemia</taxon>
    </lineage>
</organism>
<dbReference type="Proteomes" id="UP001187531">
    <property type="component" value="Unassembled WGS sequence"/>
</dbReference>
<evidence type="ECO:0000313" key="10">
    <source>
        <dbReference type="Proteomes" id="UP001187531"/>
    </source>
</evidence>
<dbReference type="Gene3D" id="3.40.50.300">
    <property type="entry name" value="P-loop containing nucleotide triphosphate hydrolases"/>
    <property type="match status" value="1"/>
</dbReference>
<proteinExistence type="inferred from homology"/>
<protein>
    <recommendedName>
        <fullName evidence="3 8">GPN-loop GTPase 2</fullName>
    </recommendedName>
</protein>
<dbReference type="AlphaFoldDB" id="A0AA88L553"/>
<comment type="function">
    <text evidence="1 8">Small GTPase required for proper localization of RNA polymerase II and III (RNAPII and RNAPIII). May act at an RNAP assembly step prior to nuclear import.</text>
</comment>
<name>A0AA88L553_ARTSF</name>
<evidence type="ECO:0000313" key="9">
    <source>
        <dbReference type="EMBL" id="KAK2719023.1"/>
    </source>
</evidence>
<dbReference type="Pfam" id="PF03029">
    <property type="entry name" value="ATP_bind_1"/>
    <property type="match status" value="1"/>
</dbReference>
<keyword evidence="4 8" id="KW-0547">Nucleotide-binding</keyword>
<accession>A0AA88L553</accession>
<gene>
    <name evidence="9" type="ORF">QYM36_006145</name>
</gene>
<keyword evidence="10" id="KW-1185">Reference proteome</keyword>
<evidence type="ECO:0000256" key="3">
    <source>
        <dbReference type="ARBA" id="ARBA00014588"/>
    </source>
</evidence>
<sequence length="294" mass="32899">MSVVTTLFGQVVIGPPGSGKTTYCKAMAEFLKSIGRKVTLVNLDPANDNVPFESDINISELITLEDVMEQLKLGPNGGLIYCLEYLEKNVDWLISKINSFKNSYFIFDLPGQVELYTHHGSVKKIVEALDKFGLRLCAVHLVDSHYCSDQGKFISVVLASLTSMLQLSMPQVNILSKCDLIERYGKLQFGLEFYTEVLDLNYLISALDDDPFTEKYNKLTAKIVDVLESYSYVSFLPLSVDDTKALLKVKNEVDKANGYVYGSGEERNIQSLMSCAVGTEFQAERLGRYQENLS</sequence>
<dbReference type="InterPro" id="IPR004130">
    <property type="entry name" value="Gpn"/>
</dbReference>
<evidence type="ECO:0000256" key="1">
    <source>
        <dbReference type="ARBA" id="ARBA00003181"/>
    </source>
</evidence>
<evidence type="ECO:0000256" key="8">
    <source>
        <dbReference type="RuleBase" id="RU365059"/>
    </source>
</evidence>
<reference evidence="9" key="1">
    <citation type="submission" date="2023-07" db="EMBL/GenBank/DDBJ databases">
        <title>Chromosome-level genome assembly of Artemia franciscana.</title>
        <authorList>
            <person name="Jo E."/>
        </authorList>
    </citation>
    <scope>NUCLEOTIDE SEQUENCE</scope>
    <source>
        <tissue evidence="9">Whole body</tissue>
    </source>
</reference>
<dbReference type="GO" id="GO:0005525">
    <property type="term" value="F:GTP binding"/>
    <property type="evidence" value="ECO:0007669"/>
    <property type="project" value="UniProtKB-KW"/>
</dbReference>
<dbReference type="FunFam" id="3.40.50.300:FF:000338">
    <property type="entry name" value="GPN-loop GTPase 2"/>
    <property type="match status" value="1"/>
</dbReference>
<dbReference type="SUPFAM" id="SSF52540">
    <property type="entry name" value="P-loop containing nucleoside triphosphate hydrolases"/>
    <property type="match status" value="1"/>
</dbReference>
<comment type="similarity">
    <text evidence="2 8">Belongs to the GPN-loop GTPase family.</text>
</comment>
<evidence type="ECO:0000256" key="6">
    <source>
        <dbReference type="ARBA" id="ARBA00023134"/>
    </source>
</evidence>
<dbReference type="GO" id="GO:0003924">
    <property type="term" value="F:GTPase activity"/>
    <property type="evidence" value="ECO:0007669"/>
    <property type="project" value="TreeGrafter"/>
</dbReference>
<dbReference type="PANTHER" id="PTHR21231">
    <property type="entry name" value="XPA-BINDING PROTEIN 1-RELATED"/>
    <property type="match status" value="1"/>
</dbReference>
<evidence type="ECO:0000256" key="2">
    <source>
        <dbReference type="ARBA" id="ARBA00005290"/>
    </source>
</evidence>
<keyword evidence="5 8" id="KW-0378">Hydrolase</keyword>